<organism evidence="6 7">
    <name type="scientific">Kineococcus xinjiangensis</name>
    <dbReference type="NCBI Taxonomy" id="512762"/>
    <lineage>
        <taxon>Bacteria</taxon>
        <taxon>Bacillati</taxon>
        <taxon>Actinomycetota</taxon>
        <taxon>Actinomycetes</taxon>
        <taxon>Kineosporiales</taxon>
        <taxon>Kineosporiaceae</taxon>
        <taxon>Kineococcus</taxon>
    </lineage>
</organism>
<evidence type="ECO:0000256" key="3">
    <source>
        <dbReference type="ARBA" id="ARBA00023012"/>
    </source>
</evidence>
<dbReference type="InterPro" id="IPR050482">
    <property type="entry name" value="Sensor_HK_TwoCompSys"/>
</dbReference>
<evidence type="ECO:0000313" key="7">
    <source>
        <dbReference type="Proteomes" id="UP000239485"/>
    </source>
</evidence>
<dbReference type="SUPFAM" id="SSF55874">
    <property type="entry name" value="ATPase domain of HSP90 chaperone/DNA topoisomerase II/histidine kinase"/>
    <property type="match status" value="1"/>
</dbReference>
<evidence type="ECO:0000256" key="4">
    <source>
        <dbReference type="SAM" id="MobiDB-lite"/>
    </source>
</evidence>
<evidence type="ECO:0000259" key="5">
    <source>
        <dbReference type="PROSITE" id="PS50109"/>
    </source>
</evidence>
<dbReference type="SMART" id="SM00387">
    <property type="entry name" value="HATPase_c"/>
    <property type="match status" value="1"/>
</dbReference>
<keyword evidence="2 6" id="KW-0418">Kinase</keyword>
<evidence type="ECO:0000313" key="6">
    <source>
        <dbReference type="EMBL" id="PPK93406.1"/>
    </source>
</evidence>
<dbReference type="CDD" id="cd16917">
    <property type="entry name" value="HATPase_UhpB-NarQ-NarX-like"/>
    <property type="match status" value="1"/>
</dbReference>
<dbReference type="InterPro" id="IPR036890">
    <property type="entry name" value="HATPase_C_sf"/>
</dbReference>
<dbReference type="Proteomes" id="UP000239485">
    <property type="component" value="Unassembled WGS sequence"/>
</dbReference>
<dbReference type="Pfam" id="PF07730">
    <property type="entry name" value="HisKA_3"/>
    <property type="match status" value="1"/>
</dbReference>
<dbReference type="InterPro" id="IPR005467">
    <property type="entry name" value="His_kinase_dom"/>
</dbReference>
<reference evidence="6 7" key="1">
    <citation type="submission" date="2018-02" db="EMBL/GenBank/DDBJ databases">
        <title>Genomic Encyclopedia of Archaeal and Bacterial Type Strains, Phase II (KMG-II): from individual species to whole genera.</title>
        <authorList>
            <person name="Goeker M."/>
        </authorList>
    </citation>
    <scope>NUCLEOTIDE SEQUENCE [LARGE SCALE GENOMIC DNA]</scope>
    <source>
        <strain evidence="6 7">DSM 22857</strain>
    </source>
</reference>
<dbReference type="PROSITE" id="PS50109">
    <property type="entry name" value="HIS_KIN"/>
    <property type="match status" value="1"/>
</dbReference>
<dbReference type="Gene3D" id="3.30.565.10">
    <property type="entry name" value="Histidine kinase-like ATPase, C-terminal domain"/>
    <property type="match status" value="1"/>
</dbReference>
<dbReference type="GO" id="GO:0046983">
    <property type="term" value="F:protein dimerization activity"/>
    <property type="evidence" value="ECO:0007669"/>
    <property type="project" value="InterPro"/>
</dbReference>
<protein>
    <submittedName>
        <fullName evidence="6">Histidine kinase/DNA gyrase B/HSP90-like ATPase</fullName>
    </submittedName>
</protein>
<dbReference type="AlphaFoldDB" id="A0A2S6IGU9"/>
<dbReference type="GO" id="GO:0016020">
    <property type="term" value="C:membrane"/>
    <property type="evidence" value="ECO:0007669"/>
    <property type="project" value="InterPro"/>
</dbReference>
<dbReference type="EMBL" id="PTJD01000010">
    <property type="protein sequence ID" value="PPK93406.1"/>
    <property type="molecule type" value="Genomic_DNA"/>
</dbReference>
<evidence type="ECO:0000256" key="1">
    <source>
        <dbReference type="ARBA" id="ARBA00022679"/>
    </source>
</evidence>
<sequence length="268" mass="27598">MADLGIVPVQPTLGPDGDARPGEAVPVTATTAVPVAATTVQRAAEAAATAERRRIARELHDSVSQALFVLHRRAEVVERALDAGDETTLRAAAAGLREVSQQAIDELRAVLGDLRSAEAPAQGFGAALSALARWVRDTHELPVLVEVGADADAAVAGLGPEAARHLQRLVGEALHNTVKHARASGVLVHAAVEHGGPGRCLVVGVSDDGCGFPEPARPDPAETAAGRGHGQQTMRERARLCGGHLAVDSAAGEGTRVVVRIPLPGEGR</sequence>
<proteinExistence type="predicted"/>
<gene>
    <name evidence="6" type="ORF">CLV92_11034</name>
</gene>
<keyword evidence="7" id="KW-1185">Reference proteome</keyword>
<dbReference type="PANTHER" id="PTHR24421">
    <property type="entry name" value="NITRATE/NITRITE SENSOR PROTEIN NARX-RELATED"/>
    <property type="match status" value="1"/>
</dbReference>
<comment type="caution">
    <text evidence="6">The sequence shown here is derived from an EMBL/GenBank/DDBJ whole genome shotgun (WGS) entry which is preliminary data.</text>
</comment>
<dbReference type="RefSeq" id="WP_158257250.1">
    <property type="nucleotide sequence ID" value="NZ_PTJD01000010.1"/>
</dbReference>
<accession>A0A2S6IGU9</accession>
<keyword evidence="1" id="KW-0808">Transferase</keyword>
<dbReference type="GO" id="GO:0000155">
    <property type="term" value="F:phosphorelay sensor kinase activity"/>
    <property type="evidence" value="ECO:0007669"/>
    <property type="project" value="InterPro"/>
</dbReference>
<dbReference type="Gene3D" id="1.20.5.1930">
    <property type="match status" value="1"/>
</dbReference>
<feature type="domain" description="Histidine kinase" evidence="5">
    <location>
        <begin position="166"/>
        <end position="265"/>
    </location>
</feature>
<keyword evidence="3" id="KW-0902">Two-component regulatory system</keyword>
<dbReference type="InterPro" id="IPR003594">
    <property type="entry name" value="HATPase_dom"/>
</dbReference>
<dbReference type="Pfam" id="PF02518">
    <property type="entry name" value="HATPase_c"/>
    <property type="match status" value="1"/>
</dbReference>
<feature type="region of interest" description="Disordered" evidence="4">
    <location>
        <begin position="213"/>
        <end position="235"/>
    </location>
</feature>
<feature type="region of interest" description="Disordered" evidence="4">
    <location>
        <begin position="1"/>
        <end position="20"/>
    </location>
</feature>
<dbReference type="OrthoDB" id="144293at2"/>
<dbReference type="InterPro" id="IPR011712">
    <property type="entry name" value="Sig_transdc_His_kin_sub3_dim/P"/>
</dbReference>
<name>A0A2S6IGU9_9ACTN</name>
<evidence type="ECO:0000256" key="2">
    <source>
        <dbReference type="ARBA" id="ARBA00022777"/>
    </source>
</evidence>